<evidence type="ECO:0000313" key="1">
    <source>
        <dbReference type="EMBL" id="SHL12299.1"/>
    </source>
</evidence>
<dbReference type="STRING" id="1055723.SAMN05216293_2693"/>
<evidence type="ECO:0000313" key="2">
    <source>
        <dbReference type="Proteomes" id="UP000184031"/>
    </source>
</evidence>
<reference evidence="1 2" key="1">
    <citation type="submission" date="2016-11" db="EMBL/GenBank/DDBJ databases">
        <authorList>
            <person name="Varghese N."/>
            <person name="Submissions S."/>
        </authorList>
    </citation>
    <scope>NUCLEOTIDE SEQUENCE [LARGE SCALE GENOMIC DNA]</scope>
    <source>
        <strain evidence="1 2">CGMCC 1.12174</strain>
    </source>
</reference>
<dbReference type="Proteomes" id="UP000184031">
    <property type="component" value="Unassembled WGS sequence"/>
</dbReference>
<gene>
    <name evidence="1" type="ORF">SAMN05216293_2693</name>
</gene>
<dbReference type="AlphaFoldDB" id="A0A1M6Y2F9"/>
<protein>
    <submittedName>
        <fullName evidence="1">Mobilisation protein (MobC)</fullName>
    </submittedName>
</protein>
<dbReference type="RefSeq" id="WP_072880700.1">
    <property type="nucleotide sequence ID" value="NZ_FOKU01000005.1"/>
</dbReference>
<organism evidence="1 2">
    <name type="scientific">Flagellimonas taeanensis</name>
    <dbReference type="NCBI Taxonomy" id="1005926"/>
    <lineage>
        <taxon>Bacteria</taxon>
        <taxon>Pseudomonadati</taxon>
        <taxon>Bacteroidota</taxon>
        <taxon>Flavobacteriia</taxon>
        <taxon>Flavobacteriales</taxon>
        <taxon>Flavobacteriaceae</taxon>
        <taxon>Flagellimonas</taxon>
    </lineage>
</organism>
<name>A0A1M6Y2F9_9FLAO</name>
<dbReference type="Pfam" id="PF21983">
    <property type="entry name" value="NikA-like"/>
    <property type="match status" value="1"/>
</dbReference>
<dbReference type="EMBL" id="FRAT01000007">
    <property type="protein sequence ID" value="SHL12299.1"/>
    <property type="molecule type" value="Genomic_DNA"/>
</dbReference>
<dbReference type="InterPro" id="IPR053842">
    <property type="entry name" value="NikA-like"/>
</dbReference>
<accession>A0A1M6Y2F9</accession>
<dbReference type="OrthoDB" id="681025at2"/>
<comment type="caution">
    <text evidence="1">The sequence shown here is derived from an EMBL/GenBank/DDBJ whole genome shotgun (WGS) entry which is preliminary data.</text>
</comment>
<sequence length="113" mass="12682">MARPKKDIRSIRPVQVNVRMSVDEYLVLSNNAGTLGIGIPDYIRRRATGKALPRVKVLPENRELFVGLSRIGNNINQLAKRSHLGMHDSQGLQRELKELKGILDTIKSEILGK</sequence>
<proteinExistence type="predicted"/>